<dbReference type="InterPro" id="IPR019734">
    <property type="entry name" value="TPR_rpt"/>
</dbReference>
<dbReference type="RefSeq" id="WP_213168173.1">
    <property type="nucleotide sequence ID" value="NZ_CP058559.1"/>
</dbReference>
<dbReference type="Pfam" id="PF05050">
    <property type="entry name" value="Methyltransf_21"/>
    <property type="match status" value="1"/>
</dbReference>
<dbReference type="GO" id="GO:0032259">
    <property type="term" value="P:methylation"/>
    <property type="evidence" value="ECO:0007669"/>
    <property type="project" value="UniProtKB-KW"/>
</dbReference>
<dbReference type="PANTHER" id="PTHR34203:SF13">
    <property type="entry name" value="EXPRESSED PROTEIN"/>
    <property type="match status" value="1"/>
</dbReference>
<evidence type="ECO:0000256" key="1">
    <source>
        <dbReference type="SAM" id="Coils"/>
    </source>
</evidence>
<dbReference type="Pfam" id="PF13181">
    <property type="entry name" value="TPR_8"/>
    <property type="match status" value="1"/>
</dbReference>
<dbReference type="Gene3D" id="3.40.50.150">
    <property type="entry name" value="Vaccinia Virus protein VP39"/>
    <property type="match status" value="1"/>
</dbReference>
<dbReference type="EMBL" id="CP058559">
    <property type="protein sequence ID" value="QNO14462.1"/>
    <property type="molecule type" value="Genomic_DNA"/>
</dbReference>
<gene>
    <name evidence="4" type="ORF">HYG86_06580</name>
</gene>
<dbReference type="InterPro" id="IPR052514">
    <property type="entry name" value="SAM-dependent_MTase"/>
</dbReference>
<dbReference type="KEGG" id="acae:HYG86_06580"/>
<dbReference type="InterPro" id="IPR006342">
    <property type="entry name" value="FkbM_mtfrase"/>
</dbReference>
<dbReference type="SUPFAM" id="SSF53335">
    <property type="entry name" value="S-adenosyl-L-methionine-dependent methyltransferases"/>
    <property type="match status" value="1"/>
</dbReference>
<dbReference type="PANTHER" id="PTHR34203">
    <property type="entry name" value="METHYLTRANSFERASE, FKBM FAMILY PROTEIN"/>
    <property type="match status" value="1"/>
</dbReference>
<dbReference type="SMART" id="SM00028">
    <property type="entry name" value="TPR"/>
    <property type="match status" value="2"/>
</dbReference>
<evidence type="ECO:0000259" key="3">
    <source>
        <dbReference type="Pfam" id="PF05050"/>
    </source>
</evidence>
<dbReference type="AlphaFoldDB" id="A0A7G9W700"/>
<feature type="coiled-coil region" evidence="1">
    <location>
        <begin position="44"/>
        <end position="71"/>
    </location>
</feature>
<dbReference type="Pfam" id="PF00534">
    <property type="entry name" value="Glycos_transf_1"/>
    <property type="match status" value="1"/>
</dbReference>
<evidence type="ECO:0000313" key="5">
    <source>
        <dbReference type="Proteomes" id="UP000516160"/>
    </source>
</evidence>
<dbReference type="GO" id="GO:0016757">
    <property type="term" value="F:glycosyltransferase activity"/>
    <property type="evidence" value="ECO:0007669"/>
    <property type="project" value="InterPro"/>
</dbReference>
<dbReference type="Proteomes" id="UP000516160">
    <property type="component" value="Chromosome"/>
</dbReference>
<protein>
    <submittedName>
        <fullName evidence="4">FkbM family methyltransferase</fullName>
    </submittedName>
</protein>
<organism evidence="4 5">
    <name type="scientific">Alkalicella caledoniensis</name>
    <dbReference type="NCBI Taxonomy" id="2731377"/>
    <lineage>
        <taxon>Bacteria</taxon>
        <taxon>Bacillati</taxon>
        <taxon>Bacillota</taxon>
        <taxon>Clostridia</taxon>
        <taxon>Eubacteriales</taxon>
        <taxon>Proteinivoracaceae</taxon>
        <taxon>Alkalicella</taxon>
    </lineage>
</organism>
<dbReference type="Gene3D" id="1.25.40.10">
    <property type="entry name" value="Tetratricopeptide repeat domain"/>
    <property type="match status" value="1"/>
</dbReference>
<dbReference type="SUPFAM" id="SSF53756">
    <property type="entry name" value="UDP-Glycosyltransferase/glycogen phosphorylase"/>
    <property type="match status" value="1"/>
</dbReference>
<keyword evidence="1" id="KW-0175">Coiled coil</keyword>
<dbReference type="SUPFAM" id="SSF48452">
    <property type="entry name" value="TPR-like"/>
    <property type="match status" value="1"/>
</dbReference>
<accession>A0A7G9W700</accession>
<feature type="domain" description="Glycosyl transferase family 1" evidence="2">
    <location>
        <begin position="271"/>
        <end position="389"/>
    </location>
</feature>
<dbReference type="InterPro" id="IPR001296">
    <property type="entry name" value="Glyco_trans_1"/>
</dbReference>
<reference evidence="4 5" key="1">
    <citation type="submission" date="2020-07" db="EMBL/GenBank/DDBJ databases">
        <title>Alkalicella. sp. LB2 genome.</title>
        <authorList>
            <person name="Postec A."/>
            <person name="Quemeneur M."/>
        </authorList>
    </citation>
    <scope>NUCLEOTIDE SEQUENCE [LARGE SCALE GENOMIC DNA]</scope>
    <source>
        <strain evidence="4 5">LB2</strain>
    </source>
</reference>
<dbReference type="Gene3D" id="3.40.50.2000">
    <property type="entry name" value="Glycogen Phosphorylase B"/>
    <property type="match status" value="2"/>
</dbReference>
<sequence length="669" mass="78114">MYINDDYKYKIISKIEKLIHQGFFDEAWFTLKQYKEKIGRDSAIASIESTLWLLQNQLDEAEEVLNKAVEEFPFDFDLLFNLASLYQIKGNLDQAVNYYLQCKDLFATDEQKLDLISLNEKIRELSPNCDFTTKPKLVFFIKKGMNYFFNNIMENFKDRFTVKKITVSNYSQIQEGMMWADISWFDWCDDLLVKASKLELSREKVIIARLHSYEAFTPYISAIDWTSIDKVVFVANHIRNYVLSSKSNLSAEKTVVIPNGIKLEDYPFEERSKGFNIAYVGRLNFKKGPMLLLHAFKAIVDKDKRFMLHIAGKFEEPRYILYFRQMIEEMDLKNNIIFSGWHEDINKWLEDKNYIISSSLLESQQLSIMEAMAKGIKPLIHNFVGAKEIYPSQFIWTTISDLLNLVFDDEYKSSDYRKFIEENYSLDKEISSLERNVTDIMYKGEKTKVSNQYTFGYKGIDIKMEFPNSIDHISQVIRGQGAFYEKQMLEDIESRIKPGSVIVDIGANIGNHTVFFGKFCNPNKVHAFEPQPDVYQILTNNIEHNNLQQIVNCYNFGIGESQSRANLIKNKENLGMAKLIDNSEGNVQVFALDDVIIDEKVDLMKIDVEGMEMQVLKGSKRIIELFRPIIYIEAQNQKEFNNISEFLSEFGYEPKQRFNHTPTYLFVCE</sequence>
<evidence type="ECO:0000313" key="4">
    <source>
        <dbReference type="EMBL" id="QNO14462.1"/>
    </source>
</evidence>
<dbReference type="NCBIfam" id="TIGR01444">
    <property type="entry name" value="fkbM_fam"/>
    <property type="match status" value="1"/>
</dbReference>
<proteinExistence type="predicted"/>
<dbReference type="CDD" id="cd03801">
    <property type="entry name" value="GT4_PimA-like"/>
    <property type="match status" value="1"/>
</dbReference>
<dbReference type="InterPro" id="IPR029063">
    <property type="entry name" value="SAM-dependent_MTases_sf"/>
</dbReference>
<name>A0A7G9W700_ALKCA</name>
<keyword evidence="4" id="KW-0489">Methyltransferase</keyword>
<dbReference type="GO" id="GO:0008168">
    <property type="term" value="F:methyltransferase activity"/>
    <property type="evidence" value="ECO:0007669"/>
    <property type="project" value="UniProtKB-KW"/>
</dbReference>
<keyword evidence="4" id="KW-0808">Transferase</keyword>
<dbReference type="InterPro" id="IPR011990">
    <property type="entry name" value="TPR-like_helical_dom_sf"/>
</dbReference>
<evidence type="ECO:0000259" key="2">
    <source>
        <dbReference type="Pfam" id="PF00534"/>
    </source>
</evidence>
<feature type="domain" description="Methyltransferase FkbM" evidence="3">
    <location>
        <begin position="504"/>
        <end position="653"/>
    </location>
</feature>
<keyword evidence="5" id="KW-1185">Reference proteome</keyword>